<reference evidence="1 2" key="1">
    <citation type="journal article" date="2018" name="Sci. Rep.">
        <title>Genomic signatures of local adaptation to the degree of environmental predictability in rotifers.</title>
        <authorList>
            <person name="Franch-Gras L."/>
            <person name="Hahn C."/>
            <person name="Garcia-Roger E.M."/>
            <person name="Carmona M.J."/>
            <person name="Serra M."/>
            <person name="Gomez A."/>
        </authorList>
    </citation>
    <scope>NUCLEOTIDE SEQUENCE [LARGE SCALE GENOMIC DNA]</scope>
    <source>
        <strain evidence="1">HYR1</strain>
    </source>
</reference>
<evidence type="ECO:0000313" key="1">
    <source>
        <dbReference type="EMBL" id="RNA22164.1"/>
    </source>
</evidence>
<organism evidence="1 2">
    <name type="scientific">Brachionus plicatilis</name>
    <name type="common">Marine rotifer</name>
    <name type="synonym">Brachionus muelleri</name>
    <dbReference type="NCBI Taxonomy" id="10195"/>
    <lineage>
        <taxon>Eukaryota</taxon>
        <taxon>Metazoa</taxon>
        <taxon>Spiralia</taxon>
        <taxon>Gnathifera</taxon>
        <taxon>Rotifera</taxon>
        <taxon>Eurotatoria</taxon>
        <taxon>Monogononta</taxon>
        <taxon>Pseudotrocha</taxon>
        <taxon>Ploima</taxon>
        <taxon>Brachionidae</taxon>
        <taxon>Brachionus</taxon>
    </lineage>
</organism>
<name>A0A3M7RFF7_BRAPC</name>
<dbReference type="Proteomes" id="UP000276133">
    <property type="component" value="Unassembled WGS sequence"/>
</dbReference>
<dbReference type="AlphaFoldDB" id="A0A3M7RFF7"/>
<proteinExistence type="predicted"/>
<sequence>MLLYCQTKIGVSNKTHLEIYINL</sequence>
<evidence type="ECO:0000313" key="2">
    <source>
        <dbReference type="Proteomes" id="UP000276133"/>
    </source>
</evidence>
<accession>A0A3M7RFF7</accession>
<protein>
    <submittedName>
        <fullName evidence="1">Uncharacterized protein</fullName>
    </submittedName>
</protein>
<dbReference type="EMBL" id="REGN01003522">
    <property type="protein sequence ID" value="RNA22164.1"/>
    <property type="molecule type" value="Genomic_DNA"/>
</dbReference>
<keyword evidence="2" id="KW-1185">Reference proteome</keyword>
<gene>
    <name evidence="1" type="ORF">BpHYR1_043506</name>
</gene>
<comment type="caution">
    <text evidence="1">The sequence shown here is derived from an EMBL/GenBank/DDBJ whole genome shotgun (WGS) entry which is preliminary data.</text>
</comment>